<evidence type="ECO:0000313" key="3">
    <source>
        <dbReference type="Proteomes" id="UP000012046"/>
    </source>
</evidence>
<accession>H3ZDM6</accession>
<dbReference type="STRING" id="1129374.AJE_07256"/>
<keyword evidence="1" id="KW-1277">Toxin-antitoxin system</keyword>
<gene>
    <name evidence="2" type="ORF">AJE_07256</name>
</gene>
<comment type="caution">
    <text evidence="2">The sequence shown here is derived from an EMBL/GenBank/DDBJ whole genome shotgun (WGS) entry which is preliminary data.</text>
</comment>
<dbReference type="Proteomes" id="UP000012046">
    <property type="component" value="Unassembled WGS sequence"/>
</dbReference>
<evidence type="ECO:0000256" key="1">
    <source>
        <dbReference type="ARBA" id="ARBA00022649"/>
    </source>
</evidence>
<protein>
    <submittedName>
        <fullName evidence="2">Plasmid stabilization system</fullName>
    </submittedName>
</protein>
<proteinExistence type="predicted"/>
<dbReference type="RefSeq" id="WP_008950315.1">
    <property type="nucleotide sequence ID" value="NZ_AHTH01000017.1"/>
</dbReference>
<name>H3ZDM6_9ALTE</name>
<dbReference type="Gene3D" id="3.30.2310.20">
    <property type="entry name" value="RelE-like"/>
    <property type="match status" value="1"/>
</dbReference>
<dbReference type="AlphaFoldDB" id="H3ZDM6"/>
<evidence type="ECO:0000313" key="2">
    <source>
        <dbReference type="EMBL" id="EHR41400.1"/>
    </source>
</evidence>
<dbReference type="EMBL" id="AHTH01000017">
    <property type="protein sequence ID" value="EHR41400.1"/>
    <property type="molecule type" value="Genomic_DNA"/>
</dbReference>
<reference evidence="2 3" key="1">
    <citation type="journal article" date="2012" name="J. Bacteriol.">
        <title>Genome Sequence of Extracellular-Protease-Producing Alishewanella jeotgali Isolated from Traditional Korean Fermented Seafood.</title>
        <authorList>
            <person name="Jung J."/>
            <person name="Chun J."/>
            <person name="Park W."/>
        </authorList>
    </citation>
    <scope>NUCLEOTIDE SEQUENCE [LARGE SCALE GENOMIC DNA]</scope>
    <source>
        <strain evidence="2 3">KCTC 22429</strain>
    </source>
</reference>
<sequence>MLPYVLTADAEQDLLEVARYTLDHWGSDMLKQYRDGLKEAFHAIATKALPGRSFSSTFPHLLVAKYRYHYIFYIQGASPKPVIIGIIHERRDIVTRLKERLG</sequence>
<keyword evidence="3" id="KW-1185">Reference proteome</keyword>
<dbReference type="Pfam" id="PF05016">
    <property type="entry name" value="ParE_toxin"/>
    <property type="match status" value="1"/>
</dbReference>
<dbReference type="InterPro" id="IPR035093">
    <property type="entry name" value="RelE/ParE_toxin_dom_sf"/>
</dbReference>
<dbReference type="eggNOG" id="COG3668">
    <property type="taxonomic scope" value="Bacteria"/>
</dbReference>
<organism evidence="2 3">
    <name type="scientific">Alishewanella jeotgali KCTC 22429</name>
    <dbReference type="NCBI Taxonomy" id="1129374"/>
    <lineage>
        <taxon>Bacteria</taxon>
        <taxon>Pseudomonadati</taxon>
        <taxon>Pseudomonadota</taxon>
        <taxon>Gammaproteobacteria</taxon>
        <taxon>Alteromonadales</taxon>
        <taxon>Alteromonadaceae</taxon>
        <taxon>Alishewanella</taxon>
    </lineage>
</organism>
<dbReference type="InterPro" id="IPR007712">
    <property type="entry name" value="RelE/ParE_toxin"/>
</dbReference>